<dbReference type="Gene3D" id="3.40.250.10">
    <property type="entry name" value="Rhodanese-like domain"/>
    <property type="match status" value="1"/>
</dbReference>
<gene>
    <name evidence="2" type="ORF">C8035_v006035</name>
</gene>
<evidence type="ECO:0000313" key="2">
    <source>
        <dbReference type="EMBL" id="TDZ33093.1"/>
    </source>
</evidence>
<comment type="caution">
    <text evidence="2">The sequence shown here is derived from an EMBL/GenBank/DDBJ whole genome shotgun (WGS) entry which is preliminary data.</text>
</comment>
<dbReference type="EMBL" id="QAPG01000070">
    <property type="protein sequence ID" value="TDZ33093.1"/>
    <property type="molecule type" value="Genomic_DNA"/>
</dbReference>
<dbReference type="InterPro" id="IPR036873">
    <property type="entry name" value="Rhodanese-like_dom_sf"/>
</dbReference>
<dbReference type="PROSITE" id="PS50206">
    <property type="entry name" value="RHODANESE_3"/>
    <property type="match status" value="1"/>
</dbReference>
<dbReference type="Proteomes" id="UP000295083">
    <property type="component" value="Unassembled WGS sequence"/>
</dbReference>
<dbReference type="InterPro" id="IPR001763">
    <property type="entry name" value="Rhodanese-like_dom"/>
</dbReference>
<keyword evidence="3" id="KW-1185">Reference proteome</keyword>
<dbReference type="SUPFAM" id="SSF52821">
    <property type="entry name" value="Rhodanese/Cell cycle control phosphatase"/>
    <property type="match status" value="1"/>
</dbReference>
<organism evidence="2 3">
    <name type="scientific">Colletotrichum spinosum</name>
    <dbReference type="NCBI Taxonomy" id="1347390"/>
    <lineage>
        <taxon>Eukaryota</taxon>
        <taxon>Fungi</taxon>
        <taxon>Dikarya</taxon>
        <taxon>Ascomycota</taxon>
        <taxon>Pezizomycotina</taxon>
        <taxon>Sordariomycetes</taxon>
        <taxon>Hypocreomycetidae</taxon>
        <taxon>Glomerellales</taxon>
        <taxon>Glomerellaceae</taxon>
        <taxon>Colletotrichum</taxon>
        <taxon>Colletotrichum orbiculare species complex</taxon>
    </lineage>
</organism>
<accession>A0A4R8QGP0</accession>
<sequence>MGDATETPPWWAAFPAPKSNAAHIEADEVLRLLEHQETAGQEASRDFLLVDVRRNDWEGGTIKSSINLPAQTLYQTRAVIHQLCQQAGIKRYTCFLPVMPIAEVAGGSSNGRGPRSANWLQDYFDDVGETTVTAVILKGGIKGWVRGYGGRVMDWYEEKVWTDLAE</sequence>
<reference evidence="2 3" key="1">
    <citation type="submission" date="2018-11" db="EMBL/GenBank/DDBJ databases">
        <title>Genome sequence and assembly of Colletotrichum spinosum.</title>
        <authorList>
            <person name="Gan P."/>
            <person name="Shirasu K."/>
        </authorList>
    </citation>
    <scope>NUCLEOTIDE SEQUENCE [LARGE SCALE GENOMIC DNA]</scope>
    <source>
        <strain evidence="2 3">CBS 515.97</strain>
    </source>
</reference>
<proteinExistence type="predicted"/>
<evidence type="ECO:0000259" key="1">
    <source>
        <dbReference type="PROSITE" id="PS50206"/>
    </source>
</evidence>
<protein>
    <recommendedName>
        <fullName evidence="1">Rhodanese domain-containing protein</fullName>
    </recommendedName>
</protein>
<evidence type="ECO:0000313" key="3">
    <source>
        <dbReference type="Proteomes" id="UP000295083"/>
    </source>
</evidence>
<feature type="domain" description="Rhodanese" evidence="1">
    <location>
        <begin position="43"/>
        <end position="153"/>
    </location>
</feature>
<dbReference type="AlphaFoldDB" id="A0A4R8QGP0"/>
<name>A0A4R8QGP0_9PEZI</name>